<evidence type="ECO:0000313" key="2">
    <source>
        <dbReference type="Proteomes" id="UP000492821"/>
    </source>
</evidence>
<proteinExistence type="predicted"/>
<evidence type="ECO:0000313" key="3">
    <source>
        <dbReference type="WBParaSite" id="Pan_g13522.t1"/>
    </source>
</evidence>
<dbReference type="Proteomes" id="UP000492821">
    <property type="component" value="Unassembled WGS sequence"/>
</dbReference>
<reference evidence="3" key="2">
    <citation type="submission" date="2020-10" db="UniProtKB">
        <authorList>
            <consortium name="WormBaseParasite"/>
        </authorList>
    </citation>
    <scope>IDENTIFICATION</scope>
</reference>
<feature type="compositionally biased region" description="Low complexity" evidence="1">
    <location>
        <begin position="25"/>
        <end position="45"/>
    </location>
</feature>
<feature type="region of interest" description="Disordered" evidence="1">
    <location>
        <begin position="1"/>
        <end position="51"/>
    </location>
</feature>
<evidence type="ECO:0000256" key="1">
    <source>
        <dbReference type="SAM" id="MobiDB-lite"/>
    </source>
</evidence>
<sequence length="112" mass="12001">MTPTNPTPSSSSSNPPTEDHLPCDPSATSVCTASPPPSSSTASMPWHKFSSRGDDYHLVCGMRPIGFWHRRRGLTIRITAVDVVEDGSVSLLPVCALLSLVPYPCASFCHDC</sequence>
<protein>
    <submittedName>
        <fullName evidence="3">Uncharacterized protein</fullName>
    </submittedName>
</protein>
<feature type="compositionally biased region" description="Low complexity" evidence="1">
    <location>
        <begin position="1"/>
        <end position="16"/>
    </location>
</feature>
<keyword evidence="2" id="KW-1185">Reference proteome</keyword>
<dbReference type="AlphaFoldDB" id="A0A7E4UW23"/>
<organism evidence="2 3">
    <name type="scientific">Panagrellus redivivus</name>
    <name type="common">Microworm</name>
    <dbReference type="NCBI Taxonomy" id="6233"/>
    <lineage>
        <taxon>Eukaryota</taxon>
        <taxon>Metazoa</taxon>
        <taxon>Ecdysozoa</taxon>
        <taxon>Nematoda</taxon>
        <taxon>Chromadorea</taxon>
        <taxon>Rhabditida</taxon>
        <taxon>Tylenchina</taxon>
        <taxon>Panagrolaimomorpha</taxon>
        <taxon>Panagrolaimoidea</taxon>
        <taxon>Panagrolaimidae</taxon>
        <taxon>Panagrellus</taxon>
    </lineage>
</organism>
<name>A0A7E4UW23_PANRE</name>
<reference evidence="2" key="1">
    <citation type="journal article" date="2013" name="Genetics">
        <title>The draft genome and transcriptome of Panagrellus redivivus are shaped by the harsh demands of a free-living lifestyle.</title>
        <authorList>
            <person name="Srinivasan J."/>
            <person name="Dillman A.R."/>
            <person name="Macchietto M.G."/>
            <person name="Heikkinen L."/>
            <person name="Lakso M."/>
            <person name="Fracchia K.M."/>
            <person name="Antoshechkin I."/>
            <person name="Mortazavi A."/>
            <person name="Wong G."/>
            <person name="Sternberg P.W."/>
        </authorList>
    </citation>
    <scope>NUCLEOTIDE SEQUENCE [LARGE SCALE GENOMIC DNA]</scope>
    <source>
        <strain evidence="2">MT8872</strain>
    </source>
</reference>
<dbReference type="WBParaSite" id="Pan_g13522.t1">
    <property type="protein sequence ID" value="Pan_g13522.t1"/>
    <property type="gene ID" value="Pan_g13522"/>
</dbReference>
<accession>A0A7E4UW23</accession>